<dbReference type="PRINTS" id="PR00502">
    <property type="entry name" value="NUDIXFAMILY"/>
</dbReference>
<dbReference type="InterPro" id="IPR020084">
    <property type="entry name" value="NUDIX_hydrolase_CS"/>
</dbReference>
<protein>
    <submittedName>
        <fullName evidence="6">ADP-ribose pyrophosphatase YjhB (NUDIX family)</fullName>
    </submittedName>
</protein>
<dbReference type="InterPro" id="IPR020476">
    <property type="entry name" value="Nudix_hydrolase"/>
</dbReference>
<evidence type="ECO:0000313" key="6">
    <source>
        <dbReference type="EMBL" id="MBA8805460.1"/>
    </source>
</evidence>
<dbReference type="Proteomes" id="UP000580910">
    <property type="component" value="Unassembled WGS sequence"/>
</dbReference>
<dbReference type="GO" id="GO:0016787">
    <property type="term" value="F:hydrolase activity"/>
    <property type="evidence" value="ECO:0007669"/>
    <property type="project" value="UniProtKB-KW"/>
</dbReference>
<dbReference type="PANTHER" id="PTHR43046">
    <property type="entry name" value="GDP-MANNOSE MANNOSYL HYDROLASE"/>
    <property type="match status" value="1"/>
</dbReference>
<reference evidence="6 7" key="1">
    <citation type="submission" date="2020-07" db="EMBL/GenBank/DDBJ databases">
        <title>Sequencing the genomes of 1000 actinobacteria strains.</title>
        <authorList>
            <person name="Klenk H.-P."/>
        </authorList>
    </citation>
    <scope>NUCLEOTIDE SEQUENCE [LARGE SCALE GENOMIC DNA]</scope>
    <source>
        <strain evidence="6 7">DSM 21349</strain>
    </source>
</reference>
<name>A0A7W3J3F5_9ACTN</name>
<dbReference type="PROSITE" id="PS51462">
    <property type="entry name" value="NUDIX"/>
    <property type="match status" value="1"/>
</dbReference>
<organism evidence="6 7">
    <name type="scientific">Nocardioides ginsengisegetis</name>
    <dbReference type="NCBI Taxonomy" id="661491"/>
    <lineage>
        <taxon>Bacteria</taxon>
        <taxon>Bacillati</taxon>
        <taxon>Actinomycetota</taxon>
        <taxon>Actinomycetes</taxon>
        <taxon>Propionibacteriales</taxon>
        <taxon>Nocardioidaceae</taxon>
        <taxon>Nocardioides</taxon>
    </lineage>
</organism>
<evidence type="ECO:0000256" key="1">
    <source>
        <dbReference type="ARBA" id="ARBA00001946"/>
    </source>
</evidence>
<keyword evidence="7" id="KW-1185">Reference proteome</keyword>
<keyword evidence="3 4" id="KW-0378">Hydrolase</keyword>
<evidence type="ECO:0000259" key="5">
    <source>
        <dbReference type="PROSITE" id="PS51462"/>
    </source>
</evidence>
<evidence type="ECO:0000256" key="2">
    <source>
        <dbReference type="ARBA" id="ARBA00005582"/>
    </source>
</evidence>
<dbReference type="InterPro" id="IPR015797">
    <property type="entry name" value="NUDIX_hydrolase-like_dom_sf"/>
</dbReference>
<comment type="cofactor">
    <cofactor evidence="1">
        <name>Mg(2+)</name>
        <dbReference type="ChEBI" id="CHEBI:18420"/>
    </cofactor>
</comment>
<dbReference type="EMBL" id="JACGXA010000001">
    <property type="protein sequence ID" value="MBA8805460.1"/>
    <property type="molecule type" value="Genomic_DNA"/>
</dbReference>
<feature type="domain" description="Nudix hydrolase" evidence="5">
    <location>
        <begin position="18"/>
        <end position="148"/>
    </location>
</feature>
<sequence length="157" mass="17290">MGRRIDYIDDPNAPRANNVVPSVVAIVQDPEGRVLLIHKTDNDLWALPGGGHEIGESIADTVVREVKEETGYDVEVLSITGTYTNPAHVMAYEDGEVRQQFSIAFSARLVGGTARTSDESKRVEWFSSDEIATLPMHPSMRMRLEHGLEGSSHPYVG</sequence>
<comment type="caution">
    <text evidence="6">The sequence shown here is derived from an EMBL/GenBank/DDBJ whole genome shotgun (WGS) entry which is preliminary data.</text>
</comment>
<evidence type="ECO:0000256" key="3">
    <source>
        <dbReference type="ARBA" id="ARBA00022801"/>
    </source>
</evidence>
<evidence type="ECO:0000313" key="7">
    <source>
        <dbReference type="Proteomes" id="UP000580910"/>
    </source>
</evidence>
<comment type="similarity">
    <text evidence="2 4">Belongs to the Nudix hydrolase family.</text>
</comment>
<dbReference type="Gene3D" id="3.90.79.10">
    <property type="entry name" value="Nucleoside Triphosphate Pyrophosphohydrolase"/>
    <property type="match status" value="1"/>
</dbReference>
<dbReference type="RefSeq" id="WP_182541194.1">
    <property type="nucleotide sequence ID" value="NZ_JACGXA010000001.1"/>
</dbReference>
<dbReference type="InterPro" id="IPR000086">
    <property type="entry name" value="NUDIX_hydrolase_dom"/>
</dbReference>
<dbReference type="PROSITE" id="PS00893">
    <property type="entry name" value="NUDIX_BOX"/>
    <property type="match status" value="1"/>
</dbReference>
<dbReference type="SUPFAM" id="SSF55811">
    <property type="entry name" value="Nudix"/>
    <property type="match status" value="1"/>
</dbReference>
<gene>
    <name evidence="6" type="ORF">FB382_003751</name>
</gene>
<evidence type="ECO:0000256" key="4">
    <source>
        <dbReference type="RuleBase" id="RU003476"/>
    </source>
</evidence>
<proteinExistence type="inferred from homology"/>
<dbReference type="PANTHER" id="PTHR43046:SF16">
    <property type="entry name" value="ADP-RIBOSE PYROPHOSPHATASE YJHB-RELATED"/>
    <property type="match status" value="1"/>
</dbReference>
<accession>A0A7W3J3F5</accession>
<dbReference type="Pfam" id="PF00293">
    <property type="entry name" value="NUDIX"/>
    <property type="match status" value="1"/>
</dbReference>
<dbReference type="AlphaFoldDB" id="A0A7W3J3F5"/>